<protein>
    <submittedName>
        <fullName evidence="1">CueP family metal-binding protein</fullName>
    </submittedName>
</protein>
<dbReference type="PROSITE" id="PS51257">
    <property type="entry name" value="PROKAR_LIPOPROTEIN"/>
    <property type="match status" value="1"/>
</dbReference>
<dbReference type="NCBIfam" id="NF038094">
    <property type="entry name" value="CueP_fam"/>
    <property type="match status" value="1"/>
</dbReference>
<dbReference type="Gene3D" id="2.60.40.3700">
    <property type="match status" value="1"/>
</dbReference>
<proteinExistence type="predicted"/>
<dbReference type="RefSeq" id="WP_377329493.1">
    <property type="nucleotide sequence ID" value="NZ_JBHUMZ010000025.1"/>
</dbReference>
<name>A0ABW5QC34_9BACI</name>
<evidence type="ECO:0000313" key="2">
    <source>
        <dbReference type="Proteomes" id="UP001597452"/>
    </source>
</evidence>
<dbReference type="Proteomes" id="UP001597452">
    <property type="component" value="Unassembled WGS sequence"/>
</dbReference>
<dbReference type="Pfam" id="PF21172">
    <property type="entry name" value="CueP"/>
    <property type="match status" value="1"/>
</dbReference>
<evidence type="ECO:0000313" key="1">
    <source>
        <dbReference type="EMBL" id="MFD2639563.1"/>
    </source>
</evidence>
<dbReference type="InterPro" id="IPR047808">
    <property type="entry name" value="CueP-like"/>
</dbReference>
<organism evidence="1 2">
    <name type="scientific">Piscibacillus salipiscarius</name>
    <dbReference type="NCBI Taxonomy" id="299480"/>
    <lineage>
        <taxon>Bacteria</taxon>
        <taxon>Bacillati</taxon>
        <taxon>Bacillota</taxon>
        <taxon>Bacilli</taxon>
        <taxon>Bacillales</taxon>
        <taxon>Bacillaceae</taxon>
        <taxon>Piscibacillus</taxon>
    </lineage>
</organism>
<accession>A0ABW5QC34</accession>
<keyword evidence="2" id="KW-1185">Reference proteome</keyword>
<reference evidence="2" key="1">
    <citation type="journal article" date="2019" name="Int. J. Syst. Evol. Microbiol.">
        <title>The Global Catalogue of Microorganisms (GCM) 10K type strain sequencing project: providing services to taxonomists for standard genome sequencing and annotation.</title>
        <authorList>
            <consortium name="The Broad Institute Genomics Platform"/>
            <consortium name="The Broad Institute Genome Sequencing Center for Infectious Disease"/>
            <person name="Wu L."/>
            <person name="Ma J."/>
        </authorList>
    </citation>
    <scope>NUCLEOTIDE SEQUENCE [LARGE SCALE GENOMIC DNA]</scope>
    <source>
        <strain evidence="2">TISTR 1571</strain>
    </source>
</reference>
<gene>
    <name evidence="1" type="ORF">ACFSW4_11845</name>
</gene>
<dbReference type="EMBL" id="JBHUMZ010000025">
    <property type="protein sequence ID" value="MFD2639563.1"/>
    <property type="molecule type" value="Genomic_DNA"/>
</dbReference>
<comment type="caution">
    <text evidence="1">The sequence shown here is derived from an EMBL/GenBank/DDBJ whole genome shotgun (WGS) entry which is preliminary data.</text>
</comment>
<sequence length="172" mass="19335">MKLKFLLTTILVSVILTGCGQSEEASSGDVDIKELVNDYSTDEITEGSASITSEKLIIQDQDGQEKIYDLPEDEFFVSIAPFVNQTHPCTNHSLTGCQGEMVEETFDVYIENQDGEVIVDKEMKTFKNGFFDLWLPREQTYNVTVKHDGKIAEQKISTYEPDGTCITTMRLS</sequence>